<dbReference type="GO" id="GO:0031419">
    <property type="term" value="F:cobalamin binding"/>
    <property type="evidence" value="ECO:0007669"/>
    <property type="project" value="InterPro"/>
</dbReference>
<accession>A0A0F9GJ14</accession>
<proteinExistence type="predicted"/>
<evidence type="ECO:0000313" key="1">
    <source>
        <dbReference type="EMBL" id="KKL63187.1"/>
    </source>
</evidence>
<sequence>MSKFLFDEFESISANAWKQKIQVDLKGADYNETLLWQTNEDIKKSVVKLDQIKTILDDRL</sequence>
<dbReference type="SUPFAM" id="SSF51703">
    <property type="entry name" value="Cobalamin (vitamin B12)-dependent enzymes"/>
    <property type="match status" value="1"/>
</dbReference>
<name>A0A0F9GJ14_9ZZZZ</name>
<gene>
    <name evidence="1" type="ORF">LCGC14_2177570</name>
</gene>
<dbReference type="EMBL" id="LAZR01028253">
    <property type="protein sequence ID" value="KKL63187.1"/>
    <property type="molecule type" value="Genomic_DNA"/>
</dbReference>
<dbReference type="GO" id="GO:0003824">
    <property type="term" value="F:catalytic activity"/>
    <property type="evidence" value="ECO:0007669"/>
    <property type="project" value="InterPro"/>
</dbReference>
<evidence type="ECO:0008006" key="2">
    <source>
        <dbReference type="Google" id="ProtNLM"/>
    </source>
</evidence>
<protein>
    <recommendedName>
        <fullName evidence="2">Methylmalonyl-CoA mutase domain-containing protein</fullName>
    </recommendedName>
</protein>
<dbReference type="AlphaFoldDB" id="A0A0F9GJ14"/>
<reference evidence="1" key="1">
    <citation type="journal article" date="2015" name="Nature">
        <title>Complex archaea that bridge the gap between prokaryotes and eukaryotes.</title>
        <authorList>
            <person name="Spang A."/>
            <person name="Saw J.H."/>
            <person name="Jorgensen S.L."/>
            <person name="Zaremba-Niedzwiedzka K."/>
            <person name="Martijn J."/>
            <person name="Lind A.E."/>
            <person name="van Eijk R."/>
            <person name="Schleper C."/>
            <person name="Guy L."/>
            <person name="Ettema T.J."/>
        </authorList>
    </citation>
    <scope>NUCLEOTIDE SEQUENCE</scope>
</reference>
<comment type="caution">
    <text evidence="1">The sequence shown here is derived from an EMBL/GenBank/DDBJ whole genome shotgun (WGS) entry which is preliminary data.</text>
</comment>
<dbReference type="InterPro" id="IPR016176">
    <property type="entry name" value="Cbl-dep_enz_cat"/>
</dbReference>
<organism evidence="1">
    <name type="scientific">marine sediment metagenome</name>
    <dbReference type="NCBI Taxonomy" id="412755"/>
    <lineage>
        <taxon>unclassified sequences</taxon>
        <taxon>metagenomes</taxon>
        <taxon>ecological metagenomes</taxon>
    </lineage>
</organism>